<dbReference type="GO" id="GO:0006281">
    <property type="term" value="P:DNA repair"/>
    <property type="evidence" value="ECO:0007669"/>
    <property type="project" value="UniProtKB-UniRule"/>
</dbReference>
<feature type="compositionally biased region" description="Basic residues" evidence="17">
    <location>
        <begin position="243"/>
        <end position="253"/>
    </location>
</feature>
<sequence>MSLSRILNVDTPPPRHSSINSQPHPQSSHHYKDNYGFNDNRALKRRRSTTGDDQSLIQQHDHRWPSPSSDLDDCPEIWRDELNKYMVATRLRARQVEHWFEEKNREKNAAIAQHTAHDYSSRLSNANEIDRARSASIERDILDTLNDTPPSPPVTNNPLYPDETKRMNSASHSAPKGKSRQPIDSDVESLLPLNTDSIQTNTRKRKRKDADDLSDSVSNTAPPPKKRGGRRKAQTADDPPKPSRIRRGPRKNKGTTTPGTISKLPSEEPSLQFQPPSRISPPPSANALSLDITPMPSAPSSPVIMSSVLPGIAPGFWPLNEPVLPLKRPKKLDQAHAAKRVMAIEEAQRRIWLNIARRDIIKVYRYHSTGFGVKAGHHKRLASMAASQARKSSTRTTKSTKETQIRAKRLMREMLVFWKRNEREERDVRKRAEKEAVDRAKEEEERREAARQARKLEFLISQTELYSHFVGNKLKTAEAEQLPDEGKTSAFSIADLPPGAEEKDSIAPLDALDFDDEDQTNLHKHAARNAHDAIRLARERAQAFDVETGQDRKNTTLFRDNKFSDNDEASTGEPSNLTPNPKPTSIVDLDSDELNFQNPTSLKELTIAQPRMLMAQLKEYQLKGLNWLATLYEQGINGILADEMGLGKTVQSISLLAYLAETHDIWGPFLVIAPASTLHNWQQEITRFVPALKPLPYWGNVKDRTTLRKFWNKKQISYNQDAPFHVLITSYPLIVQDDKYFQRVKWQYMILDEAQAIKSSSSARWKTLLNFQCRNRLLLTGTPVQNSMQELWALLHFIMPSLFDSHDEFSEWFSKDIENAAENKGGRLNEHQLRRLHMILKPFMLRRVKRHVQNELSDKIEHDIYCDLSPRQRALYRGLRANISVTELLQKAANLGDADSAISLMNLVMQFRKVCNHPELFERSDVVAPFSFCQFGRSGSLLRESDYLECPYSTRNPIELTLPSLFVLESGLLDIPGKHSNSGFRKHLTTNLLNIWTTSHILRSLQCSESSFSFLYLSRQSPRAACNIFHQPPIITALHALETERLWRETGNIVSTSDFIGSYIAPVGLVPPRVSRYLERAEGLPLLAEITWDAISASYISRQDIRWRSDSVVAPPIMLECTSKLFTNQTSSPLSTLAFYGTPDSLAFSQTSIRQFRAIIPFISPYGLFRSSPQYQIPWSPMQVPEGKRLIYDSSKLARLDLLLQELKAGDHRVLIYFQMTKMMDLMEEYLVYRQYKYLRLDGSSKLEDRRDMVLDWQTRPEIFIFLLSTRAGGLGINLTAADTVIFYDHDWNPSNDAQAMDRAHRLGQTRQVTVYRLITRGTIDERIVQLARVKKDVQDIVVGNKQFTEATKPSEIVSLLLNDEELANLENTGSVDVPTLSSKRLGKQPEGAAIRDLWNEEGDDFFAQPNTIQNVGLAADVEDDMTPPPSEIILPKRRGKGGGGKRGRRRKAAHVV</sequence>
<feature type="compositionally biased region" description="Basic residues" evidence="17">
    <location>
        <begin position="224"/>
        <end position="233"/>
    </location>
</feature>
<evidence type="ECO:0000256" key="5">
    <source>
        <dbReference type="ARBA" id="ARBA00022763"/>
    </source>
</evidence>
<evidence type="ECO:0000256" key="1">
    <source>
        <dbReference type="ARBA" id="ARBA00004123"/>
    </source>
</evidence>
<dbReference type="EC" id="3.6.4.-" evidence="15"/>
<dbReference type="Proteomes" id="UP001050691">
    <property type="component" value="Unassembled WGS sequence"/>
</dbReference>
<dbReference type="PROSITE" id="PS51413">
    <property type="entry name" value="DBINO"/>
    <property type="match status" value="1"/>
</dbReference>
<evidence type="ECO:0000256" key="3">
    <source>
        <dbReference type="ARBA" id="ARBA00019805"/>
    </source>
</evidence>
<keyword evidence="11" id="KW-0804">Transcription</keyword>
<keyword evidence="10" id="KW-0010">Activator</keyword>
<comment type="domain">
    <text evidence="15">The DBINO region is involved in binding to DNA.</text>
</comment>
<dbReference type="InterPro" id="IPR049730">
    <property type="entry name" value="SNF2/RAD54-like_C"/>
</dbReference>
<comment type="similarity">
    <text evidence="2 15">Belongs to the SNF2/RAD54 helicase family.</text>
</comment>
<proteinExistence type="inferred from homology"/>
<feature type="region of interest" description="Disordered" evidence="17">
    <location>
        <begin position="545"/>
        <end position="585"/>
    </location>
</feature>
<evidence type="ECO:0000256" key="6">
    <source>
        <dbReference type="ARBA" id="ARBA00022801"/>
    </source>
</evidence>
<keyword evidence="6 15" id="KW-0378">Hydrolase</keyword>
<dbReference type="InterPro" id="IPR038718">
    <property type="entry name" value="SNF2-like_sf"/>
</dbReference>
<feature type="compositionally biased region" description="Basic and acidic residues" evidence="17">
    <location>
        <begin position="549"/>
        <end position="565"/>
    </location>
</feature>
<keyword evidence="5 15" id="KW-0227">DNA damage</keyword>
<feature type="compositionally biased region" description="Polar residues" evidence="17">
    <location>
        <begin position="192"/>
        <end position="201"/>
    </location>
</feature>
<feature type="domain" description="DBINO" evidence="20">
    <location>
        <begin position="351"/>
        <end position="476"/>
    </location>
</feature>
<evidence type="ECO:0000256" key="12">
    <source>
        <dbReference type="ARBA" id="ARBA00023204"/>
    </source>
</evidence>
<evidence type="ECO:0000256" key="13">
    <source>
        <dbReference type="ARBA" id="ARBA00023242"/>
    </source>
</evidence>
<dbReference type="Pfam" id="PF00176">
    <property type="entry name" value="SNF2-rel_dom"/>
    <property type="match status" value="1"/>
</dbReference>
<keyword evidence="8" id="KW-0805">Transcription regulation</keyword>
<keyword evidence="13" id="KW-0539">Nucleus</keyword>
<feature type="region of interest" description="Disordered" evidence="17">
    <location>
        <begin position="143"/>
        <end position="293"/>
    </location>
</feature>
<accession>A0AAV5A922</accession>
<dbReference type="PROSITE" id="PS51192">
    <property type="entry name" value="HELICASE_ATP_BIND_1"/>
    <property type="match status" value="1"/>
</dbReference>
<dbReference type="SUPFAM" id="SSF52540">
    <property type="entry name" value="P-loop containing nucleoside triphosphate hydrolases"/>
    <property type="match status" value="2"/>
</dbReference>
<protein>
    <recommendedName>
        <fullName evidence="3 15">Chromatin-remodeling ATPase INO80</fullName>
        <ecNumber evidence="15">3.6.4.-</ecNumber>
    </recommendedName>
</protein>
<dbReference type="Gene3D" id="3.40.50.10810">
    <property type="entry name" value="Tandem AAA-ATPase domain"/>
    <property type="match status" value="1"/>
</dbReference>
<dbReference type="GO" id="GO:0016887">
    <property type="term" value="F:ATP hydrolysis activity"/>
    <property type="evidence" value="ECO:0007669"/>
    <property type="project" value="TreeGrafter"/>
</dbReference>
<feature type="region of interest" description="Disordered" evidence="17">
    <location>
        <begin position="1422"/>
        <end position="1457"/>
    </location>
</feature>
<feature type="coiled-coil region" evidence="16">
    <location>
        <begin position="432"/>
        <end position="459"/>
    </location>
</feature>
<dbReference type="SMART" id="SM00487">
    <property type="entry name" value="DEXDc"/>
    <property type="match status" value="1"/>
</dbReference>
<evidence type="ECO:0000256" key="15">
    <source>
        <dbReference type="RuleBase" id="RU368001"/>
    </source>
</evidence>
<evidence type="ECO:0000259" key="19">
    <source>
        <dbReference type="PROSITE" id="PS51194"/>
    </source>
</evidence>
<evidence type="ECO:0000256" key="10">
    <source>
        <dbReference type="ARBA" id="ARBA00023159"/>
    </source>
</evidence>
<dbReference type="InterPro" id="IPR014001">
    <property type="entry name" value="Helicase_ATP-bd"/>
</dbReference>
<dbReference type="PANTHER" id="PTHR45685">
    <property type="entry name" value="HELICASE SRCAP-RELATED"/>
    <property type="match status" value="1"/>
</dbReference>
<dbReference type="GO" id="GO:0042393">
    <property type="term" value="F:histone binding"/>
    <property type="evidence" value="ECO:0007669"/>
    <property type="project" value="TreeGrafter"/>
</dbReference>
<dbReference type="GO" id="GO:0003677">
    <property type="term" value="F:DNA binding"/>
    <property type="evidence" value="ECO:0007669"/>
    <property type="project" value="UniProtKB-UniRule"/>
</dbReference>
<evidence type="ECO:0000256" key="8">
    <source>
        <dbReference type="ARBA" id="ARBA00023015"/>
    </source>
</evidence>
<feature type="compositionally biased region" description="Polar residues" evidence="17">
    <location>
        <begin position="17"/>
        <end position="28"/>
    </location>
</feature>
<dbReference type="PANTHER" id="PTHR45685:SF2">
    <property type="entry name" value="CHROMATIN-REMODELING ATPASE INO80"/>
    <property type="match status" value="1"/>
</dbReference>
<feature type="compositionally biased region" description="Basic residues" evidence="17">
    <location>
        <begin position="1436"/>
        <end position="1457"/>
    </location>
</feature>
<evidence type="ECO:0000256" key="17">
    <source>
        <dbReference type="SAM" id="MobiDB-lite"/>
    </source>
</evidence>
<feature type="domain" description="Helicase ATP-binding" evidence="18">
    <location>
        <begin position="629"/>
        <end position="801"/>
    </location>
</feature>
<keyword evidence="22" id="KW-1185">Reference proteome</keyword>
<dbReference type="EMBL" id="BPWL01000004">
    <property type="protein sequence ID" value="GJJ09521.1"/>
    <property type="molecule type" value="Genomic_DNA"/>
</dbReference>
<dbReference type="CDD" id="cd18793">
    <property type="entry name" value="SF2_C_SNF"/>
    <property type="match status" value="1"/>
</dbReference>
<evidence type="ECO:0000256" key="4">
    <source>
        <dbReference type="ARBA" id="ARBA00022741"/>
    </source>
</evidence>
<keyword evidence="7 15" id="KW-0067">ATP-binding</keyword>
<comment type="function">
    <text evidence="15">ATPase component of the INO80 complex which remodels chromatin by shifting nucleosomes and is involved in DNA repair.</text>
</comment>
<evidence type="ECO:0000256" key="16">
    <source>
        <dbReference type="SAM" id="Coils"/>
    </source>
</evidence>
<dbReference type="GO" id="GO:0005524">
    <property type="term" value="F:ATP binding"/>
    <property type="evidence" value="ECO:0007669"/>
    <property type="project" value="UniProtKB-UniRule"/>
</dbReference>
<dbReference type="Pfam" id="PF13892">
    <property type="entry name" value="DBINO"/>
    <property type="match status" value="1"/>
</dbReference>
<evidence type="ECO:0000259" key="18">
    <source>
        <dbReference type="PROSITE" id="PS51192"/>
    </source>
</evidence>
<evidence type="ECO:0000256" key="9">
    <source>
        <dbReference type="ARBA" id="ARBA00023125"/>
    </source>
</evidence>
<comment type="subunit">
    <text evidence="15">Component of the INO80 chromatin-remodeling complex.</text>
</comment>
<feature type="region of interest" description="Disordered" evidence="17">
    <location>
        <begin position="480"/>
        <end position="503"/>
    </location>
</feature>
<keyword evidence="9 15" id="KW-0238">DNA-binding</keyword>
<dbReference type="FunFam" id="3.40.50.10810:FF:000022">
    <property type="entry name" value="Blast:Putative DNA helicase Ino80"/>
    <property type="match status" value="1"/>
</dbReference>
<evidence type="ECO:0000256" key="11">
    <source>
        <dbReference type="ARBA" id="ARBA00023163"/>
    </source>
</evidence>
<dbReference type="InterPro" id="IPR000330">
    <property type="entry name" value="SNF2_N"/>
</dbReference>
<reference evidence="21" key="1">
    <citation type="submission" date="2021-10" db="EMBL/GenBank/DDBJ databases">
        <title>De novo Genome Assembly of Clathrus columnatus (Basidiomycota, Fungi) Using Illumina and Nanopore Sequence Data.</title>
        <authorList>
            <person name="Ogiso-Tanaka E."/>
            <person name="Itagaki H."/>
            <person name="Hosoya T."/>
            <person name="Hosaka K."/>
        </authorList>
    </citation>
    <scope>NUCLEOTIDE SEQUENCE</scope>
    <source>
        <strain evidence="21">MO-923</strain>
    </source>
</reference>
<keyword evidence="12 15" id="KW-0234">DNA repair</keyword>
<dbReference type="Pfam" id="PF00271">
    <property type="entry name" value="Helicase_C"/>
    <property type="match status" value="1"/>
</dbReference>
<name>A0AAV5A922_9AGAM</name>
<dbReference type="InterPro" id="IPR020838">
    <property type="entry name" value="DBINO"/>
</dbReference>
<dbReference type="GO" id="GO:0006338">
    <property type="term" value="P:chromatin remodeling"/>
    <property type="evidence" value="ECO:0007669"/>
    <property type="project" value="UniProtKB-UniRule"/>
</dbReference>
<organism evidence="21 22">
    <name type="scientific">Clathrus columnatus</name>
    <dbReference type="NCBI Taxonomy" id="1419009"/>
    <lineage>
        <taxon>Eukaryota</taxon>
        <taxon>Fungi</taxon>
        <taxon>Dikarya</taxon>
        <taxon>Basidiomycota</taxon>
        <taxon>Agaricomycotina</taxon>
        <taxon>Agaricomycetes</taxon>
        <taxon>Phallomycetidae</taxon>
        <taxon>Phallales</taxon>
        <taxon>Clathraceae</taxon>
        <taxon>Clathrus</taxon>
    </lineage>
</organism>
<dbReference type="Gene3D" id="3.40.50.300">
    <property type="entry name" value="P-loop containing nucleotide triphosphate hydrolases"/>
    <property type="match status" value="1"/>
</dbReference>
<evidence type="ECO:0000313" key="21">
    <source>
        <dbReference type="EMBL" id="GJJ09521.1"/>
    </source>
</evidence>
<dbReference type="InterPro" id="IPR050520">
    <property type="entry name" value="INO80/SWR1_helicase"/>
</dbReference>
<dbReference type="InterPro" id="IPR001650">
    <property type="entry name" value="Helicase_C-like"/>
</dbReference>
<feature type="region of interest" description="Disordered" evidence="17">
    <location>
        <begin position="1"/>
        <end position="70"/>
    </location>
</feature>
<feature type="domain" description="Helicase C-terminal" evidence="19">
    <location>
        <begin position="1199"/>
        <end position="1361"/>
    </location>
</feature>
<dbReference type="GO" id="GO:0031011">
    <property type="term" value="C:Ino80 complex"/>
    <property type="evidence" value="ECO:0007669"/>
    <property type="project" value="UniProtKB-UniRule"/>
</dbReference>
<comment type="subcellular location">
    <subcellularLocation>
        <location evidence="1 15">Nucleus</location>
    </subcellularLocation>
</comment>
<evidence type="ECO:0000256" key="14">
    <source>
        <dbReference type="ARBA" id="ARBA00049360"/>
    </source>
</evidence>
<gene>
    <name evidence="21" type="ORF">Clacol_003744</name>
</gene>
<comment type="caution">
    <text evidence="21">The sequence shown here is derived from an EMBL/GenBank/DDBJ whole genome shotgun (WGS) entry which is preliminary data.</text>
</comment>
<evidence type="ECO:0000256" key="7">
    <source>
        <dbReference type="ARBA" id="ARBA00022840"/>
    </source>
</evidence>
<evidence type="ECO:0000256" key="2">
    <source>
        <dbReference type="ARBA" id="ARBA00007025"/>
    </source>
</evidence>
<dbReference type="SMART" id="SM00490">
    <property type="entry name" value="HELICc"/>
    <property type="match status" value="1"/>
</dbReference>
<comment type="catalytic activity">
    <reaction evidence="14 15">
        <text>ATP + H2O = ADP + phosphate + H(+)</text>
        <dbReference type="Rhea" id="RHEA:13065"/>
        <dbReference type="ChEBI" id="CHEBI:15377"/>
        <dbReference type="ChEBI" id="CHEBI:15378"/>
        <dbReference type="ChEBI" id="CHEBI:30616"/>
        <dbReference type="ChEBI" id="CHEBI:43474"/>
        <dbReference type="ChEBI" id="CHEBI:456216"/>
    </reaction>
</comment>
<evidence type="ECO:0000259" key="20">
    <source>
        <dbReference type="PROSITE" id="PS51413"/>
    </source>
</evidence>
<keyword evidence="4" id="KW-0547">Nucleotide-binding</keyword>
<dbReference type="PROSITE" id="PS51194">
    <property type="entry name" value="HELICASE_CTER"/>
    <property type="match status" value="1"/>
</dbReference>
<dbReference type="InterPro" id="IPR027417">
    <property type="entry name" value="P-loop_NTPase"/>
</dbReference>
<evidence type="ECO:0000313" key="22">
    <source>
        <dbReference type="Proteomes" id="UP001050691"/>
    </source>
</evidence>
<keyword evidence="16" id="KW-0175">Coiled coil</keyword>